<dbReference type="PANTHER" id="PTHR39336">
    <property type="entry name" value="PYRIDOXAMINE PHOSPHATE OXIDASE FAMILY PROTEIN (AFU_ORTHOLOGUE AFUA_6G11440)"/>
    <property type="match status" value="1"/>
</dbReference>
<dbReference type="GeneID" id="70132367"/>
<dbReference type="EMBL" id="JAGPXC010000007">
    <property type="protein sequence ID" value="KAH6648547.1"/>
    <property type="molecule type" value="Genomic_DNA"/>
</dbReference>
<proteinExistence type="predicted"/>
<dbReference type="AlphaFoldDB" id="A0A9P8ZTH9"/>
<accession>A0A9P8ZTH9</accession>
<comment type="caution">
    <text evidence="1">The sequence shown here is derived from an EMBL/GenBank/DDBJ whole genome shotgun (WGS) entry which is preliminary data.</text>
</comment>
<dbReference type="PANTHER" id="PTHR39336:SF1">
    <property type="entry name" value="PYRIDOXAMINE PHOSPHATE OXIDASE FAMILY PROTEIN (AFU_ORTHOLOGUE AFUA_6G11440)"/>
    <property type="match status" value="1"/>
</dbReference>
<evidence type="ECO:0000313" key="1">
    <source>
        <dbReference type="EMBL" id="KAH6648547.1"/>
    </source>
</evidence>
<dbReference type="OrthoDB" id="539398at2759"/>
<protein>
    <submittedName>
        <fullName evidence="1">Uncharacterized protein</fullName>
    </submittedName>
</protein>
<reference evidence="1" key="1">
    <citation type="journal article" date="2021" name="Nat. Commun.">
        <title>Genetic determinants of endophytism in the Arabidopsis root mycobiome.</title>
        <authorList>
            <person name="Mesny F."/>
            <person name="Miyauchi S."/>
            <person name="Thiergart T."/>
            <person name="Pickel B."/>
            <person name="Atanasova L."/>
            <person name="Karlsson M."/>
            <person name="Huettel B."/>
            <person name="Barry K.W."/>
            <person name="Haridas S."/>
            <person name="Chen C."/>
            <person name="Bauer D."/>
            <person name="Andreopoulos W."/>
            <person name="Pangilinan J."/>
            <person name="LaButti K."/>
            <person name="Riley R."/>
            <person name="Lipzen A."/>
            <person name="Clum A."/>
            <person name="Drula E."/>
            <person name="Henrissat B."/>
            <person name="Kohler A."/>
            <person name="Grigoriev I.V."/>
            <person name="Martin F.M."/>
            <person name="Hacquard S."/>
        </authorList>
    </citation>
    <scope>NUCLEOTIDE SEQUENCE</scope>
    <source>
        <strain evidence="1">MPI-SDFR-AT-0073</strain>
    </source>
</reference>
<sequence>MFFVASAPLCGRHINLYPKSLPEASFAALCPNQAAFVDSIGSGCESICYLGENVREKLIFCSFEKNSRILRRFCTGFVVEGHEPDFDHWQKKMGNKSLVGARATIMLDIFKSKYLADLKSLN</sequence>
<evidence type="ECO:0000313" key="2">
    <source>
        <dbReference type="Proteomes" id="UP000758603"/>
    </source>
</evidence>
<organism evidence="1 2">
    <name type="scientific">Truncatella angustata</name>
    <dbReference type="NCBI Taxonomy" id="152316"/>
    <lineage>
        <taxon>Eukaryota</taxon>
        <taxon>Fungi</taxon>
        <taxon>Dikarya</taxon>
        <taxon>Ascomycota</taxon>
        <taxon>Pezizomycotina</taxon>
        <taxon>Sordariomycetes</taxon>
        <taxon>Xylariomycetidae</taxon>
        <taxon>Amphisphaeriales</taxon>
        <taxon>Sporocadaceae</taxon>
        <taxon>Truncatella</taxon>
    </lineage>
</organism>
<dbReference type="Proteomes" id="UP000758603">
    <property type="component" value="Unassembled WGS sequence"/>
</dbReference>
<dbReference type="RefSeq" id="XP_045955054.1">
    <property type="nucleotide sequence ID" value="XM_046103475.1"/>
</dbReference>
<name>A0A9P8ZTH9_9PEZI</name>
<keyword evidence="2" id="KW-1185">Reference proteome</keyword>
<gene>
    <name evidence="1" type="ORF">BKA67DRAFT_575154</name>
</gene>